<evidence type="ECO:0000313" key="1">
    <source>
        <dbReference type="EnsemblPlants" id="Bo3g050000.1"/>
    </source>
</evidence>
<dbReference type="AlphaFoldDB" id="A0A0D3B8N1"/>
<dbReference type="HOGENOM" id="CLU_1385917_0_0_1"/>
<dbReference type="PANTHER" id="PTHR31901">
    <property type="entry name" value="GH3 DOMAIN-CONTAINING PROTEIN"/>
    <property type="match status" value="1"/>
</dbReference>
<dbReference type="eggNOG" id="ENOG502QPMU">
    <property type="taxonomic scope" value="Eukaryota"/>
</dbReference>
<dbReference type="GO" id="GO:0005737">
    <property type="term" value="C:cytoplasm"/>
    <property type="evidence" value="ECO:0007669"/>
    <property type="project" value="TreeGrafter"/>
</dbReference>
<dbReference type="GO" id="GO:0016881">
    <property type="term" value="F:acid-amino acid ligase activity"/>
    <property type="evidence" value="ECO:0007669"/>
    <property type="project" value="TreeGrafter"/>
</dbReference>
<dbReference type="EnsemblPlants" id="Bo3g050000.1">
    <property type="protein sequence ID" value="Bo3g050000.1"/>
    <property type="gene ID" value="Bo3g050000"/>
</dbReference>
<dbReference type="Proteomes" id="UP000032141">
    <property type="component" value="Chromosome C3"/>
</dbReference>
<keyword evidence="2" id="KW-1185">Reference proteome</keyword>
<evidence type="ECO:0000313" key="2">
    <source>
        <dbReference type="Proteomes" id="UP000032141"/>
    </source>
</evidence>
<organism evidence="1 2">
    <name type="scientific">Brassica oleracea var. oleracea</name>
    <dbReference type="NCBI Taxonomy" id="109376"/>
    <lineage>
        <taxon>Eukaryota</taxon>
        <taxon>Viridiplantae</taxon>
        <taxon>Streptophyta</taxon>
        <taxon>Embryophyta</taxon>
        <taxon>Tracheophyta</taxon>
        <taxon>Spermatophyta</taxon>
        <taxon>Magnoliopsida</taxon>
        <taxon>eudicotyledons</taxon>
        <taxon>Gunneridae</taxon>
        <taxon>Pentapetalae</taxon>
        <taxon>rosids</taxon>
        <taxon>malvids</taxon>
        <taxon>Brassicales</taxon>
        <taxon>Brassicaceae</taxon>
        <taxon>Brassiceae</taxon>
        <taxon>Brassica</taxon>
    </lineage>
</organism>
<proteinExistence type="predicted"/>
<sequence>MKFVEYLRGYLHGSCDKELFKKNVPVVSYDDVKPYIERVVNGEPSNVISGKPITRFLLSSGTTAGKQKIFPVNNKFFEDMSFVIALRSFLISKYEMLNRTKPAEQNQTEIKISGHLCHNFSRRVSWSSSVTAGEPPSSSVAKLHVRLLLRREINTNSSSMSCYSFHLPCARGGCDVRNSPQWPCFDSSPLSSSTHFP</sequence>
<dbReference type="InterPro" id="IPR004993">
    <property type="entry name" value="GH3"/>
</dbReference>
<name>A0A0D3B8N1_BRAOL</name>
<dbReference type="OMA" id="SGHLCHN"/>
<dbReference type="Pfam" id="PF03321">
    <property type="entry name" value="GH3"/>
    <property type="match status" value="1"/>
</dbReference>
<reference evidence="1" key="2">
    <citation type="submission" date="2015-03" db="UniProtKB">
        <authorList>
            <consortium name="EnsemblPlants"/>
        </authorList>
    </citation>
    <scope>IDENTIFICATION</scope>
</reference>
<dbReference type="Gramene" id="Bo3g050000.1">
    <property type="protein sequence ID" value="Bo3g050000.1"/>
    <property type="gene ID" value="Bo3g050000"/>
</dbReference>
<accession>A0A0D3B8N1</accession>
<protein>
    <submittedName>
        <fullName evidence="1">Uncharacterized protein</fullName>
    </submittedName>
</protein>
<dbReference type="PANTHER" id="PTHR31901:SF75">
    <property type="entry name" value="BNAC09G31070D PROTEIN"/>
    <property type="match status" value="1"/>
</dbReference>
<reference evidence="1 2" key="1">
    <citation type="journal article" date="2014" name="Genome Biol.">
        <title>Transcriptome and methylome profiling reveals relics of genome dominance in the mesopolyploid Brassica oleracea.</title>
        <authorList>
            <person name="Parkin I.A."/>
            <person name="Koh C."/>
            <person name="Tang H."/>
            <person name="Robinson S.J."/>
            <person name="Kagale S."/>
            <person name="Clarke W.E."/>
            <person name="Town C.D."/>
            <person name="Nixon J."/>
            <person name="Krishnakumar V."/>
            <person name="Bidwell S.L."/>
            <person name="Denoeud F."/>
            <person name="Belcram H."/>
            <person name="Links M.G."/>
            <person name="Just J."/>
            <person name="Clarke C."/>
            <person name="Bender T."/>
            <person name="Huebert T."/>
            <person name="Mason A.S."/>
            <person name="Pires J.C."/>
            <person name="Barker G."/>
            <person name="Moore J."/>
            <person name="Walley P.G."/>
            <person name="Manoli S."/>
            <person name="Batley J."/>
            <person name="Edwards D."/>
            <person name="Nelson M.N."/>
            <person name="Wang X."/>
            <person name="Paterson A.H."/>
            <person name="King G."/>
            <person name="Bancroft I."/>
            <person name="Chalhoub B."/>
            <person name="Sharpe A.G."/>
        </authorList>
    </citation>
    <scope>NUCLEOTIDE SEQUENCE</scope>
    <source>
        <strain evidence="1 2">cv. TO1000</strain>
    </source>
</reference>